<dbReference type="PROSITE" id="PS51186">
    <property type="entry name" value="GNAT"/>
    <property type="match status" value="1"/>
</dbReference>
<dbReference type="EMBL" id="AAMT01000001">
    <property type="protein sequence ID" value="EAQ14994.1"/>
    <property type="molecule type" value="Genomic_DNA"/>
</dbReference>
<gene>
    <name evidence="2" type="ORF">RB2654_20463</name>
</gene>
<dbReference type="SUPFAM" id="SSF55729">
    <property type="entry name" value="Acyl-CoA N-acyltransferases (Nat)"/>
    <property type="match status" value="1"/>
</dbReference>
<evidence type="ECO:0000259" key="1">
    <source>
        <dbReference type="PROSITE" id="PS51186"/>
    </source>
</evidence>
<dbReference type="HOGENOM" id="CLU_081840_0_1_5"/>
<dbReference type="eggNOG" id="COG3153">
    <property type="taxonomic scope" value="Bacteria"/>
</dbReference>
<sequence>MECADPVFAHDFRRPRASNPAPDWAKAGGSRRKESALFTLARETPADWWEVEALYDLCFAPGREALSSYRLRDDVSPVDGLSLTARDPEGILGGAIRFWPVHVGRHDALLLGPVAVHPTRQGEGLGGLLIQHSLELARDQGWSRVMLVGDAPYYSRFGFEKLDGVEMPPPTNPERVLGYDLVPNAWEGISGKVTRWSKG</sequence>
<keyword evidence="3" id="KW-1185">Reference proteome</keyword>
<reference evidence="2 3" key="1">
    <citation type="journal article" date="2010" name="J. Bacteriol.">
        <title>Genome sequences of Pelagibaca bermudensis HTCC2601T and Maritimibacter alkaliphilus HTCC2654T, the type strains of two marine Roseobacter genera.</title>
        <authorList>
            <person name="Thrash J.C."/>
            <person name="Cho J.C."/>
            <person name="Ferriera S."/>
            <person name="Johnson J."/>
            <person name="Vergin K.L."/>
            <person name="Giovannoni S.J."/>
        </authorList>
    </citation>
    <scope>NUCLEOTIDE SEQUENCE [LARGE SCALE GENOMIC DNA]</scope>
    <source>
        <strain evidence="2 3">HTCC2654</strain>
    </source>
</reference>
<protein>
    <submittedName>
        <fullName evidence="2">Acetyltransferase, GNAT family protein</fullName>
    </submittedName>
</protein>
<dbReference type="InterPro" id="IPR000182">
    <property type="entry name" value="GNAT_dom"/>
</dbReference>
<name>A3VAQ3_9RHOB</name>
<feature type="domain" description="N-acetyltransferase" evidence="1">
    <location>
        <begin position="38"/>
        <end position="182"/>
    </location>
</feature>
<evidence type="ECO:0000313" key="3">
    <source>
        <dbReference type="Proteomes" id="UP000002931"/>
    </source>
</evidence>
<accession>A3VAQ3</accession>
<comment type="caution">
    <text evidence="2">The sequence shown here is derived from an EMBL/GenBank/DDBJ whole genome shotgun (WGS) entry which is preliminary data.</text>
</comment>
<evidence type="ECO:0000313" key="2">
    <source>
        <dbReference type="EMBL" id="EAQ14994.1"/>
    </source>
</evidence>
<dbReference type="InterPro" id="IPR016181">
    <property type="entry name" value="Acyl_CoA_acyltransferase"/>
</dbReference>
<organism evidence="2 3">
    <name type="scientific">Maritimibacter alkaliphilus HTCC2654</name>
    <dbReference type="NCBI Taxonomy" id="314271"/>
    <lineage>
        <taxon>Bacteria</taxon>
        <taxon>Pseudomonadati</taxon>
        <taxon>Pseudomonadota</taxon>
        <taxon>Alphaproteobacteria</taxon>
        <taxon>Rhodobacterales</taxon>
        <taxon>Roseobacteraceae</taxon>
        <taxon>Maritimibacter</taxon>
    </lineage>
</organism>
<dbReference type="CDD" id="cd04301">
    <property type="entry name" value="NAT_SF"/>
    <property type="match status" value="1"/>
</dbReference>
<dbReference type="Pfam" id="PF13508">
    <property type="entry name" value="Acetyltransf_7"/>
    <property type="match status" value="1"/>
</dbReference>
<dbReference type="Proteomes" id="UP000002931">
    <property type="component" value="Unassembled WGS sequence"/>
</dbReference>
<keyword evidence="2" id="KW-0808">Transferase</keyword>
<dbReference type="GO" id="GO:0016747">
    <property type="term" value="F:acyltransferase activity, transferring groups other than amino-acyl groups"/>
    <property type="evidence" value="ECO:0007669"/>
    <property type="project" value="InterPro"/>
</dbReference>
<dbReference type="STRING" id="314271.RB2654_20463"/>
<dbReference type="Gene3D" id="3.40.630.30">
    <property type="match status" value="1"/>
</dbReference>
<dbReference type="AlphaFoldDB" id="A3VAQ3"/>
<proteinExistence type="predicted"/>